<dbReference type="InterPro" id="IPR029069">
    <property type="entry name" value="HotDog_dom_sf"/>
</dbReference>
<gene>
    <name evidence="13" type="ORF">Lyticum_00159</name>
</gene>
<keyword evidence="14" id="KW-1185">Reference proteome</keyword>
<reference evidence="13" key="1">
    <citation type="submission" date="2023-02" db="EMBL/GenBank/DDBJ databases">
        <title>Host association and intracellularity evolved multiple times independently in the Rickettsiales.</title>
        <authorList>
            <person name="Castelli M."/>
            <person name="Nardi T."/>
            <person name="Gammuto L."/>
            <person name="Bellinzona G."/>
            <person name="Sabaneyeva E."/>
            <person name="Potekhin A."/>
            <person name="Serra V."/>
            <person name="Petroni G."/>
            <person name="Sassera D."/>
        </authorList>
    </citation>
    <scope>NUCLEOTIDE SEQUENCE</scope>
    <source>
        <strain evidence="13">USBL-36I1</strain>
    </source>
</reference>
<dbReference type="GO" id="GO:0019171">
    <property type="term" value="F:(3R)-hydroxyacyl-[acyl-carrier-protein] dehydratase activity"/>
    <property type="evidence" value="ECO:0007669"/>
    <property type="project" value="UniProtKB-EC"/>
</dbReference>
<evidence type="ECO:0000256" key="8">
    <source>
        <dbReference type="ARBA" id="ARBA00023098"/>
    </source>
</evidence>
<dbReference type="EMBL" id="JARGYU010000001">
    <property type="protein sequence ID" value="MDZ5760999.1"/>
    <property type="molecule type" value="Genomic_DNA"/>
</dbReference>
<evidence type="ECO:0000256" key="1">
    <source>
        <dbReference type="ARBA" id="ARBA00004496"/>
    </source>
</evidence>
<keyword evidence="5" id="KW-0963">Cytoplasm</keyword>
<keyword evidence="8" id="KW-0443">Lipid metabolism</keyword>
<dbReference type="CDD" id="cd01288">
    <property type="entry name" value="FabZ"/>
    <property type="match status" value="1"/>
</dbReference>
<evidence type="ECO:0000256" key="5">
    <source>
        <dbReference type="ARBA" id="ARBA00022490"/>
    </source>
</evidence>
<evidence type="ECO:0000256" key="10">
    <source>
        <dbReference type="ARBA" id="ARBA00025049"/>
    </source>
</evidence>
<evidence type="ECO:0000256" key="12">
    <source>
        <dbReference type="ARBA" id="ARBA00032213"/>
    </source>
</evidence>
<evidence type="ECO:0000256" key="7">
    <source>
        <dbReference type="ARBA" id="ARBA00022556"/>
    </source>
</evidence>
<accession>A0AAE5AHP9</accession>
<dbReference type="RefSeq" id="WP_322498431.1">
    <property type="nucleotide sequence ID" value="NZ_JARGYU010000001.1"/>
</dbReference>
<keyword evidence="7" id="KW-0441">Lipid A biosynthesis</keyword>
<dbReference type="GO" id="GO:0009245">
    <property type="term" value="P:lipid A biosynthetic process"/>
    <property type="evidence" value="ECO:0007669"/>
    <property type="project" value="UniProtKB-KW"/>
</dbReference>
<dbReference type="EC" id="4.2.1.59" evidence="3"/>
<evidence type="ECO:0000256" key="6">
    <source>
        <dbReference type="ARBA" id="ARBA00022516"/>
    </source>
</evidence>
<dbReference type="PANTHER" id="PTHR30272:SF1">
    <property type="entry name" value="3-HYDROXYACYL-[ACYL-CARRIER-PROTEIN] DEHYDRATASE"/>
    <property type="match status" value="1"/>
</dbReference>
<sequence>MEINEIKNVILNIQDIMELIPHRAPFILIDKVTLVSSIEAIGIKNVTINESFFPGHFPGNPIVPGVIILESIAQVAGILTSYYIKNNSHDLEDDKYDVYFTSVECANFRIPVIPGDRMAIEVKILATRGVLRKFVSCVKVEEKIVANAKFTAAMIKRQRVI</sequence>
<evidence type="ECO:0000256" key="11">
    <source>
        <dbReference type="ARBA" id="ARBA00029890"/>
    </source>
</evidence>
<comment type="subcellular location">
    <subcellularLocation>
        <location evidence="1">Cytoplasm</location>
    </subcellularLocation>
</comment>
<dbReference type="Gene3D" id="3.10.129.10">
    <property type="entry name" value="Hotdog Thioesterase"/>
    <property type="match status" value="1"/>
</dbReference>
<dbReference type="Pfam" id="PF07977">
    <property type="entry name" value="FabA"/>
    <property type="match status" value="1"/>
</dbReference>
<dbReference type="PANTHER" id="PTHR30272">
    <property type="entry name" value="3-HYDROXYACYL-[ACYL-CARRIER-PROTEIN] DEHYDRATASE"/>
    <property type="match status" value="1"/>
</dbReference>
<dbReference type="FunFam" id="3.10.129.10:FF:000001">
    <property type="entry name" value="3-hydroxyacyl-[acyl-carrier-protein] dehydratase FabZ"/>
    <property type="match status" value="1"/>
</dbReference>
<comment type="caution">
    <text evidence="13">The sequence shown here is derived from an EMBL/GenBank/DDBJ whole genome shotgun (WGS) entry which is preliminary data.</text>
</comment>
<evidence type="ECO:0000256" key="2">
    <source>
        <dbReference type="ARBA" id="ARBA00009174"/>
    </source>
</evidence>
<protein>
    <recommendedName>
        <fullName evidence="4">3-hydroxyacyl-[acyl-carrier-protein] dehydratase FabZ</fullName>
        <ecNumber evidence="3">4.2.1.59</ecNumber>
    </recommendedName>
    <alternativeName>
        <fullName evidence="11">(3R)-hydroxymyristoyl-[acyl-carrier-protein] dehydratase</fullName>
    </alternativeName>
    <alternativeName>
        <fullName evidence="12">Beta-hydroxyacyl-ACP dehydratase</fullName>
    </alternativeName>
</protein>
<keyword evidence="6" id="KW-0444">Lipid biosynthesis</keyword>
<dbReference type="SUPFAM" id="SSF54637">
    <property type="entry name" value="Thioesterase/thiol ester dehydrase-isomerase"/>
    <property type="match status" value="1"/>
</dbReference>
<evidence type="ECO:0000256" key="9">
    <source>
        <dbReference type="ARBA" id="ARBA00023239"/>
    </source>
</evidence>
<dbReference type="Proteomes" id="UP001289135">
    <property type="component" value="Unassembled WGS sequence"/>
</dbReference>
<evidence type="ECO:0000313" key="13">
    <source>
        <dbReference type="EMBL" id="MDZ5760999.1"/>
    </source>
</evidence>
<proteinExistence type="inferred from homology"/>
<name>A0AAE5AHP9_9RICK</name>
<evidence type="ECO:0000313" key="14">
    <source>
        <dbReference type="Proteomes" id="UP001289135"/>
    </source>
</evidence>
<evidence type="ECO:0000256" key="3">
    <source>
        <dbReference type="ARBA" id="ARBA00013167"/>
    </source>
</evidence>
<comment type="function">
    <text evidence="10">Involved in unsaturated fatty acids biosynthesis. Catalyzes the dehydration of short chain beta-hydroxyacyl-ACPs and long chain saturated and unsaturated beta-hydroxyacyl-ACPs.</text>
</comment>
<comment type="similarity">
    <text evidence="2">Belongs to the thioester dehydratase family. FabZ subfamily.</text>
</comment>
<dbReference type="InterPro" id="IPR013114">
    <property type="entry name" value="FabA_FabZ"/>
</dbReference>
<dbReference type="GO" id="GO:0005737">
    <property type="term" value="C:cytoplasm"/>
    <property type="evidence" value="ECO:0007669"/>
    <property type="project" value="UniProtKB-SubCell"/>
</dbReference>
<keyword evidence="9" id="KW-0456">Lyase</keyword>
<dbReference type="AlphaFoldDB" id="A0AAE5AHP9"/>
<organism evidence="13 14">
    <name type="scientific">Lyticum sinuosum</name>
    <dbReference type="NCBI Taxonomy" id="1332059"/>
    <lineage>
        <taxon>Bacteria</taxon>
        <taxon>Pseudomonadati</taxon>
        <taxon>Pseudomonadota</taxon>
        <taxon>Alphaproteobacteria</taxon>
        <taxon>Rickettsiales</taxon>
        <taxon>Lyticum</taxon>
    </lineage>
</organism>
<dbReference type="GO" id="GO:0016020">
    <property type="term" value="C:membrane"/>
    <property type="evidence" value="ECO:0007669"/>
    <property type="project" value="GOC"/>
</dbReference>
<evidence type="ECO:0000256" key="4">
    <source>
        <dbReference type="ARBA" id="ARBA00017176"/>
    </source>
</evidence>
<dbReference type="NCBIfam" id="NF000582">
    <property type="entry name" value="PRK00006.1"/>
    <property type="match status" value="1"/>
</dbReference>